<name>A0A7D9E1Z4_PARCT</name>
<dbReference type="Gene3D" id="3.30.420.10">
    <property type="entry name" value="Ribonuclease H-like superfamily/Ribonuclease H"/>
    <property type="match status" value="1"/>
</dbReference>
<dbReference type="InterPro" id="IPR036397">
    <property type="entry name" value="RNaseH_sf"/>
</dbReference>
<gene>
    <name evidence="1" type="ORF">PACLA_8A068062</name>
</gene>
<reference evidence="1" key="1">
    <citation type="submission" date="2020-04" db="EMBL/GenBank/DDBJ databases">
        <authorList>
            <person name="Alioto T."/>
            <person name="Alioto T."/>
            <person name="Gomez Garrido J."/>
        </authorList>
    </citation>
    <scope>NUCLEOTIDE SEQUENCE</scope>
    <source>
        <strain evidence="1">A484AB</strain>
    </source>
</reference>
<proteinExistence type="predicted"/>
<dbReference type="GO" id="GO:0003676">
    <property type="term" value="F:nucleic acid binding"/>
    <property type="evidence" value="ECO:0007669"/>
    <property type="project" value="InterPro"/>
</dbReference>
<evidence type="ECO:0000313" key="2">
    <source>
        <dbReference type="Proteomes" id="UP001152795"/>
    </source>
</evidence>
<organism evidence="1 2">
    <name type="scientific">Paramuricea clavata</name>
    <name type="common">Red gorgonian</name>
    <name type="synonym">Violescent sea-whip</name>
    <dbReference type="NCBI Taxonomy" id="317549"/>
    <lineage>
        <taxon>Eukaryota</taxon>
        <taxon>Metazoa</taxon>
        <taxon>Cnidaria</taxon>
        <taxon>Anthozoa</taxon>
        <taxon>Octocorallia</taxon>
        <taxon>Malacalcyonacea</taxon>
        <taxon>Plexauridae</taxon>
        <taxon>Paramuricea</taxon>
    </lineage>
</organism>
<dbReference type="AlphaFoldDB" id="A0A7D9E1Z4"/>
<protein>
    <submittedName>
        <fullName evidence="1">Uncharacterized protein</fullName>
    </submittedName>
</protein>
<sequence>MVINTTLFNNLIRHRLLRKRMMWPANLPDLNPIEYLRDRQKRYVYRQFKEYCTQADLAQLLQEKWIAISQQQVSRLLNMRRCLEVIQKRGGYTHYEIIDETLLLLRNLNKVILVNFEIEYFSIQWRTGG</sequence>
<evidence type="ECO:0000313" key="1">
    <source>
        <dbReference type="EMBL" id="CAB3998774.1"/>
    </source>
</evidence>
<dbReference type="EMBL" id="CACRXK020003436">
    <property type="protein sequence ID" value="CAB3998774.1"/>
    <property type="molecule type" value="Genomic_DNA"/>
</dbReference>
<comment type="caution">
    <text evidence="1">The sequence shown here is derived from an EMBL/GenBank/DDBJ whole genome shotgun (WGS) entry which is preliminary data.</text>
</comment>
<keyword evidence="2" id="KW-1185">Reference proteome</keyword>
<dbReference type="OrthoDB" id="6286709at2759"/>
<accession>A0A7D9E1Z4</accession>
<dbReference type="Proteomes" id="UP001152795">
    <property type="component" value="Unassembled WGS sequence"/>
</dbReference>